<feature type="compositionally biased region" description="Pro residues" evidence="1">
    <location>
        <begin position="155"/>
        <end position="164"/>
    </location>
</feature>
<evidence type="ECO:0000313" key="2">
    <source>
        <dbReference type="EMBL" id="CDR39839.1"/>
    </source>
</evidence>
<reference evidence="2" key="1">
    <citation type="journal article" date="2014" name="Genome Announc.">
        <title>Draft genome sequence of Rhodosporidium toruloides CECT1137, an oleaginous yeast of biotechnological interest.</title>
        <authorList>
            <person name="Morin N."/>
            <person name="Calcas X."/>
            <person name="Devillers H."/>
            <person name="Durrens P."/>
            <person name="Sherman D.J."/>
            <person name="Nicaud J.-M."/>
            <person name="Neuveglise C."/>
        </authorList>
    </citation>
    <scope>NUCLEOTIDE SEQUENCE</scope>
    <source>
        <strain evidence="2">CECT1137</strain>
    </source>
</reference>
<evidence type="ECO:0000256" key="1">
    <source>
        <dbReference type="SAM" id="MobiDB-lite"/>
    </source>
</evidence>
<name>A0A061AWR1_RHOTO</name>
<protein>
    <submittedName>
        <fullName evidence="2">RHTO0S04e10550g1_1</fullName>
    </submittedName>
</protein>
<gene>
    <name evidence="2" type="ORF">RHTO0S_04e10550g</name>
</gene>
<feature type="compositionally biased region" description="Low complexity" evidence="1">
    <location>
        <begin position="165"/>
        <end position="182"/>
    </location>
</feature>
<dbReference type="OrthoDB" id="2529854at2759"/>
<sequence length="312" mass="34696">MPRELTPVTAARYIRYPALAVWRDITGRELSKQWIFQGTHLPDDISGLYQWLLSIRGSTNRQDAAALENQSAVRALARELEKAGAEVRAMRRRGASEQEMAHYILSRYSIPQLGRRTGFPLAMIRANEQAVEEYVDPPAQQESQAEKGRHSPAHLAPPPPPPSEPQQHASHLALAPPQVFQHQPPPPQLRAPVHHSLHSTPPPVYGAPPSSNLLPSISHFDGARHPPQHHAHAPQSALPNSGPFNLPPILPRDELQLPPMRLPPGMAEEEEELRRARSGQHSLSKQEEERLGYGAAWTARKAAIYGRRATGW</sequence>
<dbReference type="EMBL" id="LK052939">
    <property type="protein sequence ID" value="CDR39839.1"/>
    <property type="molecule type" value="Genomic_DNA"/>
</dbReference>
<organism evidence="2">
    <name type="scientific">Rhodotorula toruloides</name>
    <name type="common">Yeast</name>
    <name type="synonym">Rhodosporidium toruloides</name>
    <dbReference type="NCBI Taxonomy" id="5286"/>
    <lineage>
        <taxon>Eukaryota</taxon>
        <taxon>Fungi</taxon>
        <taxon>Dikarya</taxon>
        <taxon>Basidiomycota</taxon>
        <taxon>Pucciniomycotina</taxon>
        <taxon>Microbotryomycetes</taxon>
        <taxon>Sporidiobolales</taxon>
        <taxon>Sporidiobolaceae</taxon>
        <taxon>Rhodotorula</taxon>
    </lineage>
</organism>
<proteinExistence type="predicted"/>
<dbReference type="AlphaFoldDB" id="A0A061AWR1"/>
<accession>A0A061AWR1</accession>
<feature type="region of interest" description="Disordered" evidence="1">
    <location>
        <begin position="132"/>
        <end position="290"/>
    </location>
</feature>